<evidence type="ECO:0000313" key="4">
    <source>
        <dbReference type="Proteomes" id="UP000199670"/>
    </source>
</evidence>
<organism evidence="3 4">
    <name type="scientific">Gilliamella bombicola</name>
    <dbReference type="NCBI Taxonomy" id="1798182"/>
    <lineage>
        <taxon>Bacteria</taxon>
        <taxon>Pseudomonadati</taxon>
        <taxon>Pseudomonadota</taxon>
        <taxon>Gammaproteobacteria</taxon>
        <taxon>Orbales</taxon>
        <taxon>Orbaceae</taxon>
        <taxon>Gilliamella</taxon>
    </lineage>
</organism>
<dbReference type="InterPro" id="IPR000305">
    <property type="entry name" value="GIY-YIG_endonuc"/>
</dbReference>
<evidence type="ECO:0000256" key="1">
    <source>
        <dbReference type="ARBA" id="ARBA00007435"/>
    </source>
</evidence>
<name>A0A1C3ZC22_9GAMM</name>
<dbReference type="PANTHER" id="PTHR34477:SF1">
    <property type="entry name" value="UPF0213 PROTEIN YHBQ"/>
    <property type="match status" value="1"/>
</dbReference>
<accession>A0A1C3ZC22</accession>
<protein>
    <submittedName>
        <fullName evidence="3">Putative endonuclease</fullName>
    </submittedName>
</protein>
<dbReference type="InterPro" id="IPR050190">
    <property type="entry name" value="UPF0213_domain"/>
</dbReference>
<reference evidence="4" key="1">
    <citation type="submission" date="2016-08" db="EMBL/GenBank/DDBJ databases">
        <authorList>
            <person name="Varghese N."/>
            <person name="Submissions Spin"/>
        </authorList>
    </citation>
    <scope>NUCLEOTIDE SEQUENCE [LARGE SCALE GENOMIC DNA]</scope>
    <source>
        <strain evidence="4">R-53248</strain>
    </source>
</reference>
<dbReference type="Proteomes" id="UP000199670">
    <property type="component" value="Unassembled WGS sequence"/>
</dbReference>
<evidence type="ECO:0000313" key="3">
    <source>
        <dbReference type="EMBL" id="SCB79929.1"/>
    </source>
</evidence>
<dbReference type="STRING" id="1798182.GA0061081_101335"/>
<dbReference type="SUPFAM" id="SSF82771">
    <property type="entry name" value="GIY-YIG endonuclease"/>
    <property type="match status" value="1"/>
</dbReference>
<keyword evidence="3" id="KW-0540">Nuclease</keyword>
<sequence>MSNKVSNWFLYIVRTANQLLYTGITTDVARRLQQHQSGKGAKCLKGHQDLTVVYQIFIGDKSIALKLEYKIKQLSKQKKEALVKNRPNFDELLKLIN</sequence>
<dbReference type="OrthoDB" id="9797095at2"/>
<dbReference type="GO" id="GO:0004519">
    <property type="term" value="F:endonuclease activity"/>
    <property type="evidence" value="ECO:0007669"/>
    <property type="project" value="UniProtKB-KW"/>
</dbReference>
<dbReference type="EMBL" id="FMAQ01000001">
    <property type="protein sequence ID" value="SCB79929.1"/>
    <property type="molecule type" value="Genomic_DNA"/>
</dbReference>
<feature type="domain" description="GIY-YIG" evidence="2">
    <location>
        <begin position="6"/>
        <end position="81"/>
    </location>
</feature>
<dbReference type="InterPro" id="IPR035901">
    <property type="entry name" value="GIY-YIG_endonuc_sf"/>
</dbReference>
<dbReference type="RefSeq" id="WP_091346472.1">
    <property type="nucleotide sequence ID" value="NZ_FMAQ01000001.1"/>
</dbReference>
<dbReference type="AlphaFoldDB" id="A0A1C3ZC22"/>
<keyword evidence="3" id="KW-0255">Endonuclease</keyword>
<keyword evidence="3" id="KW-0378">Hydrolase</keyword>
<dbReference type="PANTHER" id="PTHR34477">
    <property type="entry name" value="UPF0213 PROTEIN YHBQ"/>
    <property type="match status" value="1"/>
</dbReference>
<dbReference type="CDD" id="cd10456">
    <property type="entry name" value="GIY-YIG_UPF0213"/>
    <property type="match status" value="1"/>
</dbReference>
<keyword evidence="4" id="KW-1185">Reference proteome</keyword>
<dbReference type="Gene3D" id="3.40.1440.10">
    <property type="entry name" value="GIY-YIG endonuclease"/>
    <property type="match status" value="1"/>
</dbReference>
<proteinExistence type="inferred from homology"/>
<evidence type="ECO:0000259" key="2">
    <source>
        <dbReference type="PROSITE" id="PS50164"/>
    </source>
</evidence>
<gene>
    <name evidence="3" type="ORF">GA0061081_101335</name>
</gene>
<dbReference type="Pfam" id="PF01541">
    <property type="entry name" value="GIY-YIG"/>
    <property type="match status" value="1"/>
</dbReference>
<dbReference type="PROSITE" id="PS50164">
    <property type="entry name" value="GIY_YIG"/>
    <property type="match status" value="1"/>
</dbReference>
<comment type="similarity">
    <text evidence="1">Belongs to the UPF0213 family.</text>
</comment>